<proteinExistence type="inferred from homology"/>
<name>A0ABT2URB8_9BACL</name>
<keyword evidence="4" id="KW-0732">Signal</keyword>
<evidence type="ECO:0000256" key="4">
    <source>
        <dbReference type="ARBA" id="ARBA00022729"/>
    </source>
</evidence>
<keyword evidence="3" id="KW-0309">Germination</keyword>
<dbReference type="InterPro" id="IPR008844">
    <property type="entry name" value="Spore_GerAC-like"/>
</dbReference>
<dbReference type="Gene3D" id="3.30.300.210">
    <property type="entry name" value="Nutrient germinant receptor protein C, domain 3"/>
    <property type="match status" value="1"/>
</dbReference>
<accession>A0ABT2URB8</accession>
<feature type="domain" description="Spore germination GerAC-like C-terminal" evidence="9">
    <location>
        <begin position="230"/>
        <end position="395"/>
    </location>
</feature>
<keyword evidence="12" id="KW-1185">Reference proteome</keyword>
<evidence type="ECO:0000259" key="9">
    <source>
        <dbReference type="Pfam" id="PF05504"/>
    </source>
</evidence>
<organism evidence="11 12">
    <name type="scientific">Paenibacillus baimaensis</name>
    <dbReference type="NCBI Taxonomy" id="2982185"/>
    <lineage>
        <taxon>Bacteria</taxon>
        <taxon>Bacillati</taxon>
        <taxon>Bacillota</taxon>
        <taxon>Bacilli</taxon>
        <taxon>Bacillales</taxon>
        <taxon>Paenibacillaceae</taxon>
        <taxon>Paenibacillus</taxon>
    </lineage>
</organism>
<reference evidence="11 12" key="1">
    <citation type="submission" date="2022-09" db="EMBL/GenBank/DDBJ databases">
        <authorList>
            <person name="Han X.L."/>
            <person name="Wang Q."/>
            <person name="Lu T."/>
        </authorList>
    </citation>
    <scope>NUCLEOTIDE SEQUENCE [LARGE SCALE GENOMIC DNA]</scope>
    <source>
        <strain evidence="11 12">WQ 127069</strain>
    </source>
</reference>
<dbReference type="PROSITE" id="PS51257">
    <property type="entry name" value="PROKAR_LIPOPROTEIN"/>
    <property type="match status" value="1"/>
</dbReference>
<evidence type="ECO:0000256" key="3">
    <source>
        <dbReference type="ARBA" id="ARBA00022544"/>
    </source>
</evidence>
<dbReference type="Proteomes" id="UP001652445">
    <property type="component" value="Unassembled WGS sequence"/>
</dbReference>
<evidence type="ECO:0000256" key="8">
    <source>
        <dbReference type="SAM" id="Phobius"/>
    </source>
</evidence>
<dbReference type="RefSeq" id="WP_262687197.1">
    <property type="nucleotide sequence ID" value="NZ_JAOQIO010000103.1"/>
</dbReference>
<dbReference type="InterPro" id="IPR057336">
    <property type="entry name" value="GerAC_N"/>
</dbReference>
<dbReference type="EMBL" id="JAOQIO010000103">
    <property type="protein sequence ID" value="MCU6796377.1"/>
    <property type="molecule type" value="Genomic_DNA"/>
</dbReference>
<dbReference type="PANTHER" id="PTHR35789:SF1">
    <property type="entry name" value="SPORE GERMINATION PROTEIN B3"/>
    <property type="match status" value="1"/>
</dbReference>
<keyword evidence="7" id="KW-0449">Lipoprotein</keyword>
<evidence type="ECO:0000256" key="7">
    <source>
        <dbReference type="ARBA" id="ARBA00023288"/>
    </source>
</evidence>
<dbReference type="InterPro" id="IPR038501">
    <property type="entry name" value="Spore_GerAC_C_sf"/>
</dbReference>
<dbReference type="Gene3D" id="6.20.190.10">
    <property type="entry name" value="Nutrient germinant receptor protein C, domain 1"/>
    <property type="match status" value="1"/>
</dbReference>
<dbReference type="NCBIfam" id="TIGR02887">
    <property type="entry name" value="spore_ger_x_C"/>
    <property type="match status" value="1"/>
</dbReference>
<dbReference type="InterPro" id="IPR046953">
    <property type="entry name" value="Spore_GerAC-like_C"/>
</dbReference>
<keyword evidence="6" id="KW-0564">Palmitate</keyword>
<keyword evidence="8" id="KW-1133">Transmembrane helix</keyword>
<feature type="domain" description="Spore germination protein N-terminal" evidence="10">
    <location>
        <begin position="35"/>
        <end position="212"/>
    </location>
</feature>
<comment type="subcellular location">
    <subcellularLocation>
        <location evidence="1">Membrane</location>
        <topology evidence="1">Lipid-anchor</topology>
    </subcellularLocation>
</comment>
<gene>
    <name evidence="11" type="ORF">OB236_30065</name>
</gene>
<evidence type="ECO:0000259" key="10">
    <source>
        <dbReference type="Pfam" id="PF25198"/>
    </source>
</evidence>
<evidence type="ECO:0000256" key="1">
    <source>
        <dbReference type="ARBA" id="ARBA00004635"/>
    </source>
</evidence>
<evidence type="ECO:0000256" key="5">
    <source>
        <dbReference type="ARBA" id="ARBA00023136"/>
    </source>
</evidence>
<evidence type="ECO:0000256" key="6">
    <source>
        <dbReference type="ARBA" id="ARBA00023139"/>
    </source>
</evidence>
<protein>
    <submittedName>
        <fullName evidence="11">Ger(X)C family spore germination protein</fullName>
    </submittedName>
</protein>
<comment type="caution">
    <text evidence="11">The sequence shown here is derived from an EMBL/GenBank/DDBJ whole genome shotgun (WGS) entry which is preliminary data.</text>
</comment>
<comment type="similarity">
    <text evidence="2">Belongs to the GerABKC lipoprotein family.</text>
</comment>
<keyword evidence="5 8" id="KW-0472">Membrane</keyword>
<evidence type="ECO:0000313" key="11">
    <source>
        <dbReference type="EMBL" id="MCU6796377.1"/>
    </source>
</evidence>
<dbReference type="Pfam" id="PF05504">
    <property type="entry name" value="Spore_GerAC"/>
    <property type="match status" value="1"/>
</dbReference>
<feature type="transmembrane region" description="Helical" evidence="8">
    <location>
        <begin position="12"/>
        <end position="30"/>
    </location>
</feature>
<sequence>MSSKPDATLSHRFIRILMILLLYILVLIITTGCWDRKEINDLAFVMGAAIDQKSEGQMELSVQVFIPKAEGGGSASLGGTSSKGGTQAETMVISAEGVSIADAMSHLQERLPREVFWGHNEVYIFGQARAQQGIREDVDYMLRSPEPRERANVFISKGMGKDSLQLIPPLERNSSEVLREISKFHTGLQVTIKELAEMLTGDANAAALPYIVILPPEPDKQPNQTIAYIQGSAILKDGKMVGKLDSQAARGILWLKDELKTSVITVAPSHSKGSVSLRMIRSYTQLLPSIVNGVWHMDVHIETEEDVQQNTTGISLMEPEWVKTIEISVDKLIENRAKRALQPAQERFHSDIFGFADAFHRKHPQAWKTAKANWSDIFSKMEVRIVSRSHIVRPGISNPDATSPEKGVDSQ</sequence>
<evidence type="ECO:0000256" key="2">
    <source>
        <dbReference type="ARBA" id="ARBA00007886"/>
    </source>
</evidence>
<dbReference type="Pfam" id="PF25198">
    <property type="entry name" value="Spore_GerAC_N"/>
    <property type="match status" value="1"/>
</dbReference>
<dbReference type="PANTHER" id="PTHR35789">
    <property type="entry name" value="SPORE GERMINATION PROTEIN B3"/>
    <property type="match status" value="1"/>
</dbReference>
<keyword evidence="8" id="KW-0812">Transmembrane</keyword>
<evidence type="ECO:0000313" key="12">
    <source>
        <dbReference type="Proteomes" id="UP001652445"/>
    </source>
</evidence>